<dbReference type="RefSeq" id="WP_394320410.1">
    <property type="nucleotide sequence ID" value="NZ_JBHMQV010000009.1"/>
</dbReference>
<feature type="domain" description="Peptidase S1" evidence="3">
    <location>
        <begin position="31"/>
        <end position="270"/>
    </location>
</feature>
<comment type="caution">
    <text evidence="4">The sequence shown here is derived from an EMBL/GenBank/DDBJ whole genome shotgun (WGS) entry which is preliminary data.</text>
</comment>
<dbReference type="Gene3D" id="2.40.10.10">
    <property type="entry name" value="Trypsin-like serine proteases"/>
    <property type="match status" value="1"/>
</dbReference>
<dbReference type="InterPro" id="IPR028994">
    <property type="entry name" value="Integrin_alpha_N"/>
</dbReference>
<sequence>MTEGSSRWTRITGLAVTVVVAGATVSPVAEAVGGGSVESGAYSFAVKIHIGDGQRTCSGALVDPQWVLTAASCFADNPQQGFDIPAGVPKMKAVVTQSGGSLDKLTEDFHSSRVLQLAPAQGRDLVMARISPINWAAPGSTTGGVRPAFRDGAPIHIATTPPAEGEALRAVGFGRTKDEWVPDKPHTGSFVVGSVAGDSFGIDKKAGSDASLCKGDAGAPVFREKDGKVELVGINSRSWQGGCFGESETRTGAVESRLDDVNSWIQRTRLPAKPPALSAVTTTGDFNRDGRADVAAVLDDGALHVYYANAGGTLEYGRLLSAYDGSWSSMKRIIGGDYNGDGLSDVAAVTADGSLRLYLGKSNGDLAEGKPMWSDSSWKTMLHVARYKSDASGRDGLLAVWGDGSLYAYSTNPDGVLSGQKRQMWRDSTWKPMKQIATGDFNSDGRDDVAAIAGDGELRGYHGNAQGLLGEGVSLWRDKSWGGANVLLGGDANGDTKADLVGLWTGSQVLKLYKGNGQSAFVDGASLWP</sequence>
<dbReference type="InterPro" id="IPR009003">
    <property type="entry name" value="Peptidase_S1_PA"/>
</dbReference>
<reference evidence="4 5" key="1">
    <citation type="submission" date="2024-09" db="EMBL/GenBank/DDBJ databases">
        <authorList>
            <person name="Sun Q."/>
            <person name="Mori K."/>
        </authorList>
    </citation>
    <scope>NUCLEOTIDE SEQUENCE [LARGE SCALE GENOMIC DNA]</scope>
    <source>
        <strain evidence="4 5">JCM 4557</strain>
    </source>
</reference>
<name>A0ABV6TIB8_9ACTN</name>
<evidence type="ECO:0000256" key="1">
    <source>
        <dbReference type="ARBA" id="ARBA00022729"/>
    </source>
</evidence>
<keyword evidence="5" id="KW-1185">Reference proteome</keyword>
<dbReference type="SMART" id="SM00020">
    <property type="entry name" value="Tryp_SPc"/>
    <property type="match status" value="1"/>
</dbReference>
<organism evidence="4 5">
    <name type="scientific">Streptomyces noboritoensis</name>
    <dbReference type="NCBI Taxonomy" id="67337"/>
    <lineage>
        <taxon>Bacteria</taxon>
        <taxon>Bacillati</taxon>
        <taxon>Actinomycetota</taxon>
        <taxon>Actinomycetes</taxon>
        <taxon>Kitasatosporales</taxon>
        <taxon>Streptomycetaceae</taxon>
        <taxon>Streptomyces</taxon>
    </lineage>
</organism>
<keyword evidence="2" id="KW-1015">Disulfide bond</keyword>
<dbReference type="PANTHER" id="PTHR24250">
    <property type="entry name" value="CHYMOTRYPSIN-RELATED"/>
    <property type="match status" value="1"/>
</dbReference>
<dbReference type="InterPro" id="IPR001254">
    <property type="entry name" value="Trypsin_dom"/>
</dbReference>
<protein>
    <submittedName>
        <fullName evidence="4">FG-GAP-like repeat-containing protein</fullName>
    </submittedName>
</protein>
<evidence type="ECO:0000313" key="5">
    <source>
        <dbReference type="Proteomes" id="UP001589887"/>
    </source>
</evidence>
<dbReference type="Pfam" id="PF00089">
    <property type="entry name" value="Trypsin"/>
    <property type="match status" value="1"/>
</dbReference>
<dbReference type="Gene3D" id="2.40.128.340">
    <property type="match status" value="1"/>
</dbReference>
<dbReference type="Pfam" id="PF13517">
    <property type="entry name" value="FG-GAP_3"/>
    <property type="match status" value="1"/>
</dbReference>
<dbReference type="Proteomes" id="UP001589887">
    <property type="component" value="Unassembled WGS sequence"/>
</dbReference>
<dbReference type="PROSITE" id="PS50240">
    <property type="entry name" value="TRYPSIN_DOM"/>
    <property type="match status" value="1"/>
</dbReference>
<dbReference type="InterPro" id="IPR043504">
    <property type="entry name" value="Peptidase_S1_PA_chymotrypsin"/>
</dbReference>
<dbReference type="SUPFAM" id="SSF50494">
    <property type="entry name" value="Trypsin-like serine proteases"/>
    <property type="match status" value="1"/>
</dbReference>
<gene>
    <name evidence="4" type="ORF">ACFH04_17760</name>
</gene>
<dbReference type="InterPro" id="IPR001314">
    <property type="entry name" value="Peptidase_S1A"/>
</dbReference>
<keyword evidence="1" id="KW-0732">Signal</keyword>
<evidence type="ECO:0000256" key="2">
    <source>
        <dbReference type="ARBA" id="ARBA00023157"/>
    </source>
</evidence>
<accession>A0ABV6TIB8</accession>
<dbReference type="InterPro" id="IPR013517">
    <property type="entry name" value="FG-GAP"/>
</dbReference>
<evidence type="ECO:0000259" key="3">
    <source>
        <dbReference type="PROSITE" id="PS50240"/>
    </source>
</evidence>
<evidence type="ECO:0000313" key="4">
    <source>
        <dbReference type="EMBL" id="MFC0845542.1"/>
    </source>
</evidence>
<dbReference type="EMBL" id="JBHMQV010000009">
    <property type="protein sequence ID" value="MFC0845542.1"/>
    <property type="molecule type" value="Genomic_DNA"/>
</dbReference>
<dbReference type="PRINTS" id="PR00722">
    <property type="entry name" value="CHYMOTRYPSIN"/>
</dbReference>
<proteinExistence type="predicted"/>
<dbReference type="SUPFAM" id="SSF69318">
    <property type="entry name" value="Integrin alpha N-terminal domain"/>
    <property type="match status" value="1"/>
</dbReference>